<keyword evidence="2" id="KW-1185">Reference proteome</keyword>
<dbReference type="RefSeq" id="WP_275844478.1">
    <property type="nucleotide sequence ID" value="NZ_CP135996.1"/>
</dbReference>
<dbReference type="EMBL" id="CP135996">
    <property type="protein sequence ID" value="WOC33709.1"/>
    <property type="molecule type" value="Genomic_DNA"/>
</dbReference>
<reference evidence="2" key="3">
    <citation type="submission" date="2024-06" db="EMBL/GenBank/DDBJ databases">
        <authorList>
            <person name="Zeng C."/>
        </authorList>
    </citation>
    <scope>NUCLEOTIDE SEQUENCE [LARGE SCALE GENOMIC DNA]</scope>
    <source>
        <strain evidence="2">ZCY20-5</strain>
    </source>
</reference>
<accession>A0AA97DBB1</accession>
<gene>
    <name evidence="1" type="ORF">PXC00_05050</name>
</gene>
<reference evidence="2" key="1">
    <citation type="submission" date="2024-06" db="EMBL/GenBank/DDBJ databases">
        <title>Caproicibacterium argilliputei sp. nov, a novel caproic acid producing anaerobic bacterium isolated from pit mud.</title>
        <authorList>
            <person name="Zeng C."/>
        </authorList>
    </citation>
    <scope>NUCLEOTIDE SEQUENCE [LARGE SCALE GENOMIC DNA]</scope>
    <source>
        <strain evidence="2">ZCY20-5</strain>
    </source>
</reference>
<dbReference type="KEGG" id="carl:PXC00_05050"/>
<evidence type="ECO:0000313" key="2">
    <source>
        <dbReference type="Proteomes" id="UP001300604"/>
    </source>
</evidence>
<dbReference type="AlphaFoldDB" id="A0AA97DBB1"/>
<name>A0AA97DBB1_9FIRM</name>
<organism evidence="1 2">
    <name type="scientific">Caproicibacterium argilliputei</name>
    <dbReference type="NCBI Taxonomy" id="3030016"/>
    <lineage>
        <taxon>Bacteria</taxon>
        <taxon>Bacillati</taxon>
        <taxon>Bacillota</taxon>
        <taxon>Clostridia</taxon>
        <taxon>Eubacteriales</taxon>
        <taxon>Oscillospiraceae</taxon>
        <taxon>Caproicibacterium</taxon>
    </lineage>
</organism>
<sequence>MSFCFPKKTGTLYLSNISGMTDSILAGAKESLEVGTNAVDLNWNV</sequence>
<protein>
    <submittedName>
        <fullName evidence="1">Uncharacterized protein</fullName>
    </submittedName>
</protein>
<dbReference type="Proteomes" id="UP001300604">
    <property type="component" value="Chromosome"/>
</dbReference>
<reference evidence="1 2" key="2">
    <citation type="submission" date="2024-06" db="EMBL/GenBank/DDBJ databases">
        <title>Caproicibacterium argilliputei sp. nov, a novel caproic acid producing anaerobic bacterium isolated from pit mud.</title>
        <authorList>
            <person name="Xia S."/>
        </authorList>
    </citation>
    <scope>NUCLEOTIDE SEQUENCE [LARGE SCALE GENOMIC DNA]</scope>
    <source>
        <strain evidence="1 2">ZCY20-5</strain>
    </source>
</reference>
<proteinExistence type="predicted"/>
<evidence type="ECO:0000313" key="1">
    <source>
        <dbReference type="EMBL" id="WOC33709.1"/>
    </source>
</evidence>